<proteinExistence type="predicted"/>
<keyword evidence="2" id="KW-1185">Reference proteome</keyword>
<organism evidence="1 2">
    <name type="scientific">Dipteronia dyeriana</name>
    <dbReference type="NCBI Taxonomy" id="168575"/>
    <lineage>
        <taxon>Eukaryota</taxon>
        <taxon>Viridiplantae</taxon>
        <taxon>Streptophyta</taxon>
        <taxon>Embryophyta</taxon>
        <taxon>Tracheophyta</taxon>
        <taxon>Spermatophyta</taxon>
        <taxon>Magnoliopsida</taxon>
        <taxon>eudicotyledons</taxon>
        <taxon>Gunneridae</taxon>
        <taxon>Pentapetalae</taxon>
        <taxon>rosids</taxon>
        <taxon>malvids</taxon>
        <taxon>Sapindales</taxon>
        <taxon>Sapindaceae</taxon>
        <taxon>Hippocastanoideae</taxon>
        <taxon>Acereae</taxon>
        <taxon>Dipteronia</taxon>
    </lineage>
</organism>
<dbReference type="Proteomes" id="UP001280121">
    <property type="component" value="Unassembled WGS sequence"/>
</dbReference>
<dbReference type="AlphaFoldDB" id="A0AAE0CRI4"/>
<reference evidence="1" key="1">
    <citation type="journal article" date="2023" name="Plant J.">
        <title>Genome sequences and population genomics provide insights into the demographic history, inbreeding, and mutation load of two 'living fossil' tree species of Dipteronia.</title>
        <authorList>
            <person name="Feng Y."/>
            <person name="Comes H.P."/>
            <person name="Chen J."/>
            <person name="Zhu S."/>
            <person name="Lu R."/>
            <person name="Zhang X."/>
            <person name="Li P."/>
            <person name="Qiu J."/>
            <person name="Olsen K.M."/>
            <person name="Qiu Y."/>
        </authorList>
    </citation>
    <scope>NUCLEOTIDE SEQUENCE</scope>
    <source>
        <strain evidence="1">KIB01</strain>
    </source>
</reference>
<evidence type="ECO:0000313" key="1">
    <source>
        <dbReference type="EMBL" id="KAK2660955.1"/>
    </source>
</evidence>
<comment type="caution">
    <text evidence="1">The sequence shown here is derived from an EMBL/GenBank/DDBJ whole genome shotgun (WGS) entry which is preliminary data.</text>
</comment>
<sequence length="92" mass="10434">MGPTGSKFKSYVIVMSHKTREFIRQAGSDNSKMSSLGDDSFERIVQEEREAANGDEEKAMKSLTARVLESLIKKLRRRHDDDGADFPKKVED</sequence>
<dbReference type="EMBL" id="JANJYI010000002">
    <property type="protein sequence ID" value="KAK2660955.1"/>
    <property type="molecule type" value="Genomic_DNA"/>
</dbReference>
<accession>A0AAE0CRI4</accession>
<evidence type="ECO:0000313" key="2">
    <source>
        <dbReference type="Proteomes" id="UP001280121"/>
    </source>
</evidence>
<name>A0AAE0CRI4_9ROSI</name>
<gene>
    <name evidence="1" type="ORF">Ddye_007488</name>
</gene>
<protein>
    <submittedName>
        <fullName evidence="1">Uncharacterized protein</fullName>
    </submittedName>
</protein>